<evidence type="ECO:0000259" key="8">
    <source>
        <dbReference type="PROSITE" id="PS51351"/>
    </source>
</evidence>
<dbReference type="PROSITE" id="PS51351">
    <property type="entry name" value="TFIIE_BETA_C"/>
    <property type="match status" value="1"/>
</dbReference>
<feature type="compositionally biased region" description="Low complexity" evidence="7">
    <location>
        <begin position="38"/>
        <end position="56"/>
    </location>
</feature>
<organism evidence="9 10">
    <name type="scientific">Brassica napus</name>
    <name type="common">Rape</name>
    <dbReference type="NCBI Taxonomy" id="3708"/>
    <lineage>
        <taxon>Eukaryota</taxon>
        <taxon>Viridiplantae</taxon>
        <taxon>Streptophyta</taxon>
        <taxon>Embryophyta</taxon>
        <taxon>Tracheophyta</taxon>
        <taxon>Spermatophyta</taxon>
        <taxon>Magnoliopsida</taxon>
        <taxon>eudicotyledons</taxon>
        <taxon>Gunneridae</taxon>
        <taxon>Pentapetalae</taxon>
        <taxon>rosids</taxon>
        <taxon>malvids</taxon>
        <taxon>Brassicales</taxon>
        <taxon>Brassicaceae</taxon>
        <taxon>Brassiceae</taxon>
        <taxon>Brassica</taxon>
    </lineage>
</organism>
<evidence type="ECO:0000256" key="4">
    <source>
        <dbReference type="ARBA" id="ARBA00023163"/>
    </source>
</evidence>
<dbReference type="EMBL" id="JAGKQM010000012">
    <property type="protein sequence ID" value="KAH0898665.1"/>
    <property type="molecule type" value="Genomic_DNA"/>
</dbReference>
<name>A0ABQ8B1I8_BRANA</name>
<feature type="domain" description="TFIIE beta" evidence="8">
    <location>
        <begin position="71"/>
        <end position="146"/>
    </location>
</feature>
<proteinExistence type="predicted"/>
<keyword evidence="3" id="KW-0238">DNA-binding</keyword>
<evidence type="ECO:0000313" key="9">
    <source>
        <dbReference type="EMBL" id="KAH0898665.1"/>
    </source>
</evidence>
<comment type="caution">
    <text evidence="9">The sequence shown here is derived from an EMBL/GenBank/DDBJ whole genome shotgun (WGS) entry which is preliminary data.</text>
</comment>
<dbReference type="InterPro" id="IPR016656">
    <property type="entry name" value="TFIIE-bsu"/>
</dbReference>
<gene>
    <name evidence="9" type="ORF">HID58_048233</name>
</gene>
<comment type="subcellular location">
    <subcellularLocation>
        <location evidence="1">Nucleus</location>
    </subcellularLocation>
</comment>
<sequence>MGFVSYHYSDRVMDLKGQLDRFKKQQERCQSTLSSINASRAPSGPSRPSSVPAAPSLKPTPPVKFSNDTERLQFINSIRKGPVGAQIKRVIELLFETRQAFTPEQINERCYVDMLSNKAVFDSLRNNPKVYYDGRRFSYKAKHDVKDKNQLLSLIKKYPAGIAAVDLKDAYPNVMDDLQALKASKHIWFLSNADSQEDIAYPNDFKGQIEVDDEFKSLFRDIDIPSDLLDVEKELQKIGLKPVMNTAQRRAAAQIQGVSNKPKQKKKKQEISKRTKLTNAHLPELFQNLNASSSRN</sequence>
<keyword evidence="10" id="KW-1185">Reference proteome</keyword>
<keyword evidence="4" id="KW-0804">Transcription</keyword>
<feature type="region of interest" description="Disordered" evidence="7">
    <location>
        <begin position="253"/>
        <end position="274"/>
    </location>
</feature>
<dbReference type="InterPro" id="IPR003166">
    <property type="entry name" value="TFIIE_bsu_DNA-bd"/>
</dbReference>
<dbReference type="Pfam" id="PF18121">
    <property type="entry name" value="TFA2_Winged_2"/>
    <property type="match status" value="1"/>
</dbReference>
<dbReference type="PANTHER" id="PTHR12716">
    <property type="entry name" value="TRANSCRIPTION INITIATION FACTOR IIE, BETA SUBUNIT"/>
    <property type="match status" value="1"/>
</dbReference>
<reference evidence="9 10" key="1">
    <citation type="submission" date="2021-05" db="EMBL/GenBank/DDBJ databases">
        <title>Genome Assembly of Synthetic Allotetraploid Brassica napus Reveals Homoeologous Exchanges between Subgenomes.</title>
        <authorList>
            <person name="Davis J.T."/>
        </authorList>
    </citation>
    <scope>NUCLEOTIDE SEQUENCE [LARGE SCALE GENOMIC DNA]</scope>
    <source>
        <strain evidence="10">cv. Da-Ae</strain>
        <tissue evidence="9">Seedling</tissue>
    </source>
</reference>
<dbReference type="Proteomes" id="UP000824890">
    <property type="component" value="Unassembled WGS sequence"/>
</dbReference>
<keyword evidence="5" id="KW-0539">Nucleus</keyword>
<evidence type="ECO:0000256" key="1">
    <source>
        <dbReference type="ARBA" id="ARBA00004123"/>
    </source>
</evidence>
<evidence type="ECO:0000313" key="10">
    <source>
        <dbReference type="Proteomes" id="UP000824890"/>
    </source>
</evidence>
<feature type="region of interest" description="Disordered" evidence="7">
    <location>
        <begin position="30"/>
        <end position="62"/>
    </location>
</feature>
<protein>
    <recommendedName>
        <fullName evidence="8">TFIIE beta domain-containing protein</fullName>
    </recommendedName>
</protein>
<evidence type="ECO:0000256" key="7">
    <source>
        <dbReference type="SAM" id="MobiDB-lite"/>
    </source>
</evidence>
<comment type="function">
    <text evidence="6">Recruits TFIIH to the initiation complex and stimulates the RNA polymerase II C-terminal domain kinase and DNA-dependent ATPase activities of TFIIH. Both TFIIH and TFIIE are required for promoter clearance by RNA polymerase.</text>
</comment>
<dbReference type="InterPro" id="IPR040501">
    <property type="entry name" value="TFA2_Winged_2"/>
</dbReference>
<dbReference type="PANTHER" id="PTHR12716:SF8">
    <property type="entry name" value="TRANSCRIPTION INITIATION FACTOR IIE SUBUNIT BETA"/>
    <property type="match status" value="1"/>
</dbReference>
<evidence type="ECO:0000256" key="3">
    <source>
        <dbReference type="ARBA" id="ARBA00023125"/>
    </source>
</evidence>
<keyword evidence="2" id="KW-0805">Transcription regulation</keyword>
<accession>A0ABQ8B1I8</accession>
<evidence type="ECO:0000256" key="2">
    <source>
        <dbReference type="ARBA" id="ARBA00023015"/>
    </source>
</evidence>
<evidence type="ECO:0000256" key="5">
    <source>
        <dbReference type="ARBA" id="ARBA00023242"/>
    </source>
</evidence>
<evidence type="ECO:0000256" key="6">
    <source>
        <dbReference type="ARBA" id="ARBA00025581"/>
    </source>
</evidence>